<evidence type="ECO:0000313" key="38">
    <source>
        <dbReference type="Proteomes" id="UP000216122"/>
    </source>
</evidence>
<keyword evidence="8" id="KW-0436">Ligase</keyword>
<evidence type="ECO:0000313" key="20">
    <source>
        <dbReference type="EMBL" id="OCX47378.1"/>
    </source>
</evidence>
<dbReference type="EMBL" id="LN887680">
    <property type="protein sequence ID" value="CUR42354.1"/>
    <property type="molecule type" value="Genomic_DNA"/>
</dbReference>
<dbReference type="EMBL" id="SRKR01000016">
    <property type="protein sequence ID" value="TGB10144.1"/>
    <property type="molecule type" value="Genomic_DNA"/>
</dbReference>
<keyword evidence="3 5" id="KW-0597">Phosphoprotein</keyword>
<dbReference type="OrthoDB" id="6462171at2"/>
<dbReference type="PROSITE" id="PS50075">
    <property type="entry name" value="CARRIER"/>
    <property type="match status" value="1"/>
</dbReference>
<dbReference type="EMBL" id="WJNE01000029">
    <property type="protein sequence ID" value="MRG69873.1"/>
    <property type="molecule type" value="Genomic_DNA"/>
</dbReference>
<reference evidence="23" key="7">
    <citation type="submission" date="2017-05" db="EMBL/GenBank/DDBJ databases">
        <authorList>
            <person name="Song R."/>
            <person name="Chenine A.L."/>
            <person name="Ruprecht R.M."/>
        </authorList>
    </citation>
    <scope>NUCLEOTIDE SEQUENCE [LARGE SCALE GENOMIC DNA]</scope>
    <source>
        <strain evidence="25">103v</strain>
        <strain evidence="23">114h</strain>
    </source>
</reference>
<dbReference type="AlphaFoldDB" id="A0A073JQQ2"/>
<evidence type="ECO:0000313" key="35">
    <source>
        <dbReference type="Proteomes" id="UP000184174"/>
    </source>
</evidence>
<reference evidence="32" key="17">
    <citation type="journal article" date="2019" name="Cell Metab.">
        <title>Nutrient sensing in CD11c cells alters the gut microbiome to regulate food intake and body mass.</title>
        <authorList>
            <person name="Chagwedera N.D."/>
            <person name="Ang Q.Y."/>
            <person name="Bisanz J.E."/>
            <person name="Leong Y.A."/>
            <person name="Ganeshan K."/>
            <person name="Cai J."/>
            <person name="Patterson A.D."/>
            <person name="Turnbaugh P.J."/>
            <person name="Chawla A."/>
        </authorList>
    </citation>
    <scope>NUCLEOTIDE SEQUENCE</scope>
    <source>
        <strain evidence="32">I8-5</strain>
    </source>
</reference>
<reference evidence="40" key="3">
    <citation type="submission" date="2015-10" db="EMBL/GenBank/DDBJ databases">
        <authorList>
            <person name="Crossman L.C."/>
        </authorList>
    </citation>
    <scope>NUCLEOTIDE SEQUENCE [LARGE SCALE GENOMIC DNA]</scope>
    <source>
        <strain evidence="40">20-2</strain>
    </source>
</reference>
<reference evidence="19 54" key="21">
    <citation type="submission" date="2020-04" db="EMBL/GenBank/DDBJ databases">
        <authorList>
            <person name="Hitch T.C.A."/>
            <person name="Wylensek D."/>
            <person name="Clavel T."/>
        </authorList>
    </citation>
    <scope>NUCLEOTIDE SEQUENCE [LARGE SCALE GENOMIC DNA]</scope>
    <source>
        <strain evidence="19 54">WCA-386-APC-4I</strain>
    </source>
</reference>
<comment type="similarity">
    <text evidence="5">Belongs to the DltC family.</text>
</comment>
<evidence type="ECO:0000313" key="25">
    <source>
        <dbReference type="EMBL" id="OYT02094.1"/>
    </source>
</evidence>
<dbReference type="EMBL" id="WJMZ01000010">
    <property type="protein sequence ID" value="MRG84396.1"/>
    <property type="molecule type" value="Genomic_DNA"/>
</dbReference>
<reference evidence="29" key="15">
    <citation type="submission" date="2018-05" db="EMBL/GenBank/DDBJ databases">
        <authorList>
            <person name="Lanie J.A."/>
            <person name="Ng W.-L."/>
            <person name="Kazmierczak K.M."/>
            <person name="Andrzejewski T.M."/>
            <person name="Davidsen T.M."/>
            <person name="Wayne K.J."/>
            <person name="Tettelin H."/>
            <person name="Glass J.I."/>
            <person name="Rusch D."/>
            <person name="Podicherti R."/>
            <person name="Tsui H.-C.T."/>
            <person name="Winkler M.E."/>
        </authorList>
    </citation>
    <scope>NUCLEOTIDE SEQUENCE</scope>
    <source>
        <strain evidence="29">LR12</strain>
    </source>
</reference>
<dbReference type="UniPathway" id="UPA00556"/>
<evidence type="ECO:0000313" key="43">
    <source>
        <dbReference type="Proteomes" id="UP000245735"/>
    </source>
</evidence>
<dbReference type="EMBL" id="QGHS01000090">
    <property type="protein sequence ID" value="PWT46040.1"/>
    <property type="molecule type" value="Genomic_DNA"/>
</dbReference>
<evidence type="ECO:0000259" key="6">
    <source>
        <dbReference type="PROSITE" id="PS50075"/>
    </source>
</evidence>
<dbReference type="GO" id="GO:0016874">
    <property type="term" value="F:ligase activity"/>
    <property type="evidence" value="ECO:0007669"/>
    <property type="project" value="UniProtKB-KW"/>
</dbReference>
<keyword evidence="4 5" id="KW-0961">Cell wall biogenesis/degradation</keyword>
<dbReference type="RefSeq" id="WP_003665624.1">
    <property type="nucleotide sequence ID" value="NZ_CAJSZG010000029.1"/>
</dbReference>
<evidence type="ECO:0000313" key="30">
    <source>
        <dbReference type="EMBL" id="QDR71849.1"/>
    </source>
</evidence>
<evidence type="ECO:0000313" key="46">
    <source>
        <dbReference type="Proteomes" id="UP000276940"/>
    </source>
</evidence>
<dbReference type="Proteomes" id="UP000441557">
    <property type="component" value="Unassembled WGS sequence"/>
</dbReference>
<dbReference type="Proteomes" id="UP000452188">
    <property type="component" value="Unassembled WGS sequence"/>
</dbReference>
<evidence type="ECO:0000313" key="41">
    <source>
        <dbReference type="Proteomes" id="UP000244083"/>
    </source>
</evidence>
<evidence type="ECO:0000313" key="52">
    <source>
        <dbReference type="Proteomes" id="UP000470878"/>
    </source>
</evidence>
<keyword evidence="2 5" id="KW-0963">Cytoplasm</keyword>
<dbReference type="GeneID" id="77190455"/>
<reference evidence="32" key="18">
    <citation type="submission" date="2019-04" db="EMBL/GenBank/DDBJ databases">
        <authorList>
            <person name="Bisanz J.E."/>
            <person name="Chagwedera N.D."/>
            <person name="Chawla A."/>
            <person name="Turnbaugh P.J."/>
        </authorList>
    </citation>
    <scope>NUCLEOTIDE SEQUENCE</scope>
    <source>
        <strain evidence="32">I8-5</strain>
    </source>
</reference>
<evidence type="ECO:0000313" key="27">
    <source>
        <dbReference type="EMBL" id="PWT37464.1"/>
    </source>
</evidence>
<evidence type="ECO:0000256" key="5">
    <source>
        <dbReference type="HAMAP-Rule" id="MF_00565"/>
    </source>
</evidence>
<reference evidence="27" key="16">
    <citation type="submission" date="2018-05" db="EMBL/GenBank/DDBJ databases">
        <authorList>
            <person name="Peng X.Y."/>
            <person name="Xu Y.F."/>
            <person name="Luo D."/>
            <person name="Yu J."/>
            <person name="Gu J.Y."/>
        </authorList>
    </citation>
    <scope>NUCLEOTIDE SEQUENCE</scope>
    <source>
        <strain evidence="28">LR10</strain>
        <strain evidence="27">LR9</strain>
    </source>
</reference>
<dbReference type="NCBIfam" id="TIGR01688">
    <property type="entry name" value="dltC"/>
    <property type="match status" value="1"/>
</dbReference>
<sequence>MQEQIINILADATGRDTADFSDASQNLFESGLLDSMATVSLLLGLQDAFGVQVPVSEFDRSQWDTIEKIEERVKELQNA</sequence>
<dbReference type="EMBL" id="NGQC01000066">
    <property type="protein sequence ID" value="OYT02094.1"/>
    <property type="molecule type" value="Genomic_DNA"/>
</dbReference>
<dbReference type="Proteomes" id="UP001217945">
    <property type="component" value="Unassembled WGS sequence"/>
</dbReference>
<comment type="subcellular location">
    <subcellularLocation>
        <location evidence="5">Cytoplasm</location>
    </subcellularLocation>
</comment>
<evidence type="ECO:0000313" key="54">
    <source>
        <dbReference type="Proteomes" id="UP000587270"/>
    </source>
</evidence>
<evidence type="ECO:0000313" key="51">
    <source>
        <dbReference type="Proteomes" id="UP000460207"/>
    </source>
</evidence>
<dbReference type="Proteomes" id="UP000095141">
    <property type="component" value="Unassembled WGS sequence"/>
</dbReference>
<dbReference type="EMBL" id="WJMX01000018">
    <property type="protein sequence ID" value="MRH80910.1"/>
    <property type="molecule type" value="Genomic_DNA"/>
</dbReference>
<evidence type="ECO:0000313" key="23">
    <source>
        <dbReference type="EMBL" id="OYS71146.1"/>
    </source>
</evidence>
<evidence type="ECO:0000256" key="3">
    <source>
        <dbReference type="ARBA" id="ARBA00022553"/>
    </source>
</evidence>
<reference evidence="12 55" key="23">
    <citation type="journal article" date="2022" name="Front. Cell. Infect. Microbiol.">
        <title>The probiotic and immunomodulation effects of Limosilactobacillus reuteri RGW1 isolated from calf feces.</title>
        <authorList>
            <person name="Huang K."/>
            <person name="Shi W."/>
            <person name="Yang B."/>
            <person name="Wang J."/>
        </authorList>
    </citation>
    <scope>NUCLEOTIDE SEQUENCE [LARGE SCALE GENOMIC DNA]</scope>
    <source>
        <strain evidence="12 55">RGW1</strain>
    </source>
</reference>
<evidence type="ECO:0000313" key="12">
    <source>
        <dbReference type="EMBL" id="MDV8946995.1"/>
    </source>
</evidence>
<dbReference type="Proteomes" id="UP000472879">
    <property type="component" value="Unassembled WGS sequence"/>
</dbReference>
<dbReference type="HAMAP" id="MF_00565">
    <property type="entry name" value="DltC"/>
    <property type="match status" value="1"/>
</dbReference>
<dbReference type="EMBL" id="WJND01000014">
    <property type="protein sequence ID" value="MRG90026.1"/>
    <property type="molecule type" value="Genomic_DNA"/>
</dbReference>
<reference evidence="48 49" key="20">
    <citation type="submission" date="2019-11" db="EMBL/GenBank/DDBJ databases">
        <title>Draft genome sequence of 12 host-associated Lactobacillus reuteri rodent strains.</title>
        <authorList>
            <person name="Zhang S."/>
            <person name="Ozcam M."/>
            <person name="Van Pijkeren J.P."/>
        </authorList>
    </citation>
    <scope>NUCLEOTIDE SEQUENCE [LARGE SCALE GENOMIC DNA]</scope>
    <source>
        <strain evidence="14 50">6799jm-1</strain>
        <strain evidence="18 52">CR</strain>
        <strain evidence="15 49">L1604-1</strain>
        <strain evidence="17 53">Lr4020</strain>
        <strain evidence="16 51">N4I</strain>
        <strain evidence="13 48">Rat19</strain>
    </source>
</reference>
<reference evidence="22 36" key="5">
    <citation type="submission" date="2016-09" db="EMBL/GenBank/DDBJ databases">
        <title>Lactobacillus reuteri KLR3006, genome sequencing and assembly.</title>
        <authorList>
            <person name="Lee J.-Y."/>
            <person name="Kim E.B."/>
            <person name="Choi Y.-J."/>
        </authorList>
    </citation>
    <scope>NUCLEOTIDE SEQUENCE [LARGE SCALE GENOMIC DNA]</scope>
    <source>
        <strain evidence="22 36">KLR3006</strain>
    </source>
</reference>
<dbReference type="Proteomes" id="UP000244369">
    <property type="component" value="Chromosome"/>
</dbReference>
<dbReference type="EMBL" id="JAOTNP010000031">
    <property type="protein sequence ID" value="MDV8946995.1"/>
    <property type="molecule type" value="Genomic_DNA"/>
</dbReference>
<evidence type="ECO:0000313" key="24">
    <source>
        <dbReference type="EMBL" id="OYS93824.1"/>
    </source>
</evidence>
<reference evidence="20 34" key="4">
    <citation type="submission" date="2016-08" db="EMBL/GenBank/DDBJ databases">
        <title>Probiotic bacterium isolated from chicken gut.</title>
        <authorList>
            <person name="Levy J.L."/>
            <person name="Hassan H.M."/>
            <person name="Mendoza M.A."/>
        </authorList>
    </citation>
    <scope>NUCLEOTIDE SEQUENCE [LARGE SCALE GENOMIC DNA]</scope>
    <source>
        <strain evidence="20 34">P43</strain>
    </source>
</reference>
<comment type="function">
    <text evidence="5">Carrier protein involved in the D-alanylation of lipoteichoic acid (LTA). The loading of thioester-linked D-alanine onto DltC is catalyzed by D-alanine--D-alanyl carrier protein ligase DltA. The DltC-carried D-alanyl group is further transferred to cell membrane phosphatidylglycerol (PG) by forming an ester bond, probably catalyzed by DltD. D-alanylation of LTA plays an important role in modulating the properties of the cell wall in Gram-positive bacteria, influencing the net charge of the cell wall.</text>
</comment>
<dbReference type="Proteomes" id="UP000216681">
    <property type="component" value="Unassembled WGS sequence"/>
</dbReference>
<dbReference type="EMBL" id="NGPX01000024">
    <property type="protein sequence ID" value="OYS93824.1"/>
    <property type="molecule type" value="Genomic_DNA"/>
</dbReference>
<feature type="domain" description="Carrier" evidence="6">
    <location>
        <begin position="1"/>
        <end position="77"/>
    </location>
</feature>
<dbReference type="SUPFAM" id="SSF47336">
    <property type="entry name" value="ACP-like"/>
    <property type="match status" value="1"/>
</dbReference>
<evidence type="ECO:0000256" key="4">
    <source>
        <dbReference type="ARBA" id="ARBA00023316"/>
    </source>
</evidence>
<evidence type="ECO:0000313" key="32">
    <source>
        <dbReference type="EMBL" id="TGB10144.1"/>
    </source>
</evidence>
<evidence type="ECO:0000313" key="36">
    <source>
        <dbReference type="Proteomes" id="UP000194219"/>
    </source>
</evidence>
<dbReference type="EMBL" id="MIMV01000224">
    <property type="protein sequence ID" value="OTA82706.1"/>
    <property type="molecule type" value="Genomic_DNA"/>
</dbReference>
<dbReference type="Proteomes" id="UP000297521">
    <property type="component" value="Unassembled WGS sequence"/>
</dbReference>
<dbReference type="Pfam" id="PF00550">
    <property type="entry name" value="PP-binding"/>
    <property type="match status" value="1"/>
</dbReference>
<feature type="modified residue" description="O-(pantetheine 4'-phosphoryl)serine" evidence="5">
    <location>
        <position position="35"/>
    </location>
</feature>
<evidence type="ECO:0000313" key="55">
    <source>
        <dbReference type="Proteomes" id="UP001286376"/>
    </source>
</evidence>
<dbReference type="Proteomes" id="UP000276940">
    <property type="component" value="Unassembled WGS sequence"/>
</dbReference>
<dbReference type="GO" id="GO:0036370">
    <property type="term" value="F:D-alanyl carrier activity"/>
    <property type="evidence" value="ECO:0007669"/>
    <property type="project" value="UniProtKB-UniRule"/>
</dbReference>
<dbReference type="EMBL" id="CP027805">
    <property type="protein sequence ID" value="AWD61654.1"/>
    <property type="molecule type" value="Genomic_DNA"/>
</dbReference>
<dbReference type="EMBL" id="MCNS01000010">
    <property type="protein sequence ID" value="OCX47378.1"/>
    <property type="molecule type" value="Genomic_DNA"/>
</dbReference>
<name>A0A073JQQ2_LIMRT</name>
<evidence type="ECO:0000313" key="17">
    <source>
        <dbReference type="EMBL" id="MRH08107.1"/>
    </source>
</evidence>
<dbReference type="Proteomes" id="UP000245980">
    <property type="component" value="Unassembled WGS sequence"/>
</dbReference>
<dbReference type="GO" id="GO:0071555">
    <property type="term" value="P:cell wall organization"/>
    <property type="evidence" value="ECO:0007669"/>
    <property type="project" value="UniProtKB-KW"/>
</dbReference>
<dbReference type="InterPro" id="IPR003230">
    <property type="entry name" value="DltC"/>
</dbReference>
<evidence type="ECO:0000313" key="9">
    <source>
        <dbReference type="EMBL" id="KEK16222.1"/>
    </source>
</evidence>
<reference evidence="41" key="14">
    <citation type="submission" date="2018-04" db="EMBL/GenBank/DDBJ databases">
        <title>Draft Genome Sequences of 10 Lactobacillus Species from 22 Commercial Probiotic Products.</title>
        <authorList>
            <person name="Gangiredla J."/>
            <person name="Barnaba T.J."/>
            <person name="Mammel M.K."/>
            <person name="Lacher D.W."/>
            <person name="Elkins C.A."/>
            <person name="Lampel K.A."/>
            <person name="Whitehouse C.A."/>
            <person name="Tartera C."/>
        </authorList>
    </citation>
    <scope>NUCLEOTIDE SEQUENCE [LARGE SCALE GENOMIC DNA]</scope>
    <source>
        <strain evidence="41">DS12_10</strain>
    </source>
</reference>
<evidence type="ECO:0000313" key="11">
    <source>
        <dbReference type="EMBL" id="MDD1382614.1"/>
    </source>
</evidence>
<dbReference type="Proteomes" id="UP000184174">
    <property type="component" value="Unassembled WGS sequence"/>
</dbReference>
<reference evidence="37 38" key="8">
    <citation type="submission" date="2017-05" db="EMBL/GenBank/DDBJ databases">
        <authorList>
            <person name="Lin X.B."/>
            <person name="Stothard P."/>
            <person name="Tasseva G."/>
            <person name="Walter J."/>
        </authorList>
    </citation>
    <scope>NUCLEOTIDE SEQUENCE [LARGE SCALE GENOMIC DNA]</scope>
    <source>
        <strain evidence="38">103v</strain>
        <strain evidence="24 39">105n</strain>
        <strain evidence="37">114h</strain>
    </source>
</reference>
<dbReference type="Proteomes" id="UP000216122">
    <property type="component" value="Unassembled WGS sequence"/>
</dbReference>
<evidence type="ECO:0000313" key="39">
    <source>
        <dbReference type="Proteomes" id="UP000216681"/>
    </source>
</evidence>
<dbReference type="Proteomes" id="UP000194219">
    <property type="component" value="Unassembled WGS sequence"/>
</dbReference>
<reference evidence="7 42" key="13">
    <citation type="submission" date="2018-03" db="EMBL/GenBank/DDBJ databases">
        <title>Complete Genome Sequence of the Chinese traditional Highland Barley wine Isolate Lactobacillus reuteri WHH1689.</title>
        <authorList>
            <person name="Chen S."/>
            <person name="Chen L."/>
            <person name="Chen L."/>
            <person name="Li Y."/>
        </authorList>
    </citation>
    <scope>NUCLEOTIDE SEQUENCE [LARGE SCALE GENOMIC DNA]</scope>
    <source>
        <strain evidence="7 42">WHH1689</strain>
    </source>
</reference>
<protein>
    <recommendedName>
        <fullName evidence="5">D-alanyl carrier protein</fullName>
        <shortName evidence="5">DCP</shortName>
    </recommendedName>
    <alternativeName>
        <fullName evidence="5">D-alanine--poly(phosphoribitol) ligase subunit 2</fullName>
    </alternativeName>
</protein>
<evidence type="ECO:0000313" key="45">
    <source>
        <dbReference type="Proteomes" id="UP000245980"/>
    </source>
</evidence>
<evidence type="ECO:0000313" key="34">
    <source>
        <dbReference type="Proteomes" id="UP000095141"/>
    </source>
</evidence>
<dbReference type="Proteomes" id="UP000470878">
    <property type="component" value="Unassembled WGS sequence"/>
</dbReference>
<dbReference type="InterPro" id="IPR036736">
    <property type="entry name" value="ACP-like_sf"/>
</dbReference>
<dbReference type="NCBIfam" id="NF003464">
    <property type="entry name" value="PRK05087.1"/>
    <property type="match status" value="1"/>
</dbReference>
<reference evidence="43 44" key="10">
    <citation type="journal article" date="2018" name="Front. Microbiol.">
        <title>Comparative Genomics of the Herbivore Gut Symbiont Lactobacillus reuteri Reveals Genetic Diversity and Lifestyle Adaptation.</title>
        <authorList>
            <person name="Zhao J."/>
        </authorList>
    </citation>
    <scope>NUCLEOTIDE SEQUENCE [LARGE SCALE GENOMIC DNA]</scope>
    <source>
        <strain evidence="28 45">LR10</strain>
        <strain evidence="29 44">LR12</strain>
        <strain evidence="43">LR9</strain>
    </source>
</reference>
<evidence type="ECO:0000313" key="18">
    <source>
        <dbReference type="EMBL" id="MRH80910.1"/>
    </source>
</evidence>
<evidence type="ECO:0000313" key="31">
    <source>
        <dbReference type="EMBL" id="RMX25018.1"/>
    </source>
</evidence>
<dbReference type="Proteomes" id="UP000027731">
    <property type="component" value="Unassembled WGS sequence"/>
</dbReference>
<dbReference type="Proteomes" id="UP000460207">
    <property type="component" value="Unassembled WGS sequence"/>
</dbReference>
<evidence type="ECO:0000313" key="21">
    <source>
        <dbReference type="EMBL" id="OJI10273.1"/>
    </source>
</evidence>
<comment type="pathway">
    <text evidence="5">Cell wall biogenesis; lipoteichoic acid biosynthesis.</text>
</comment>
<proteinExistence type="inferred from homology"/>
<evidence type="ECO:0000313" key="53">
    <source>
        <dbReference type="Proteomes" id="UP000472879"/>
    </source>
</evidence>
<reference evidence="37 38" key="9">
    <citation type="submission" date="2017-09" db="EMBL/GenBank/DDBJ databases">
        <title>Tripartite evolution among Lactobacillus johnsonii, Lactobacillus taiwanensis, Lactobacillus reuteri and their rodent host.</title>
        <authorList>
            <person name="Wang T."/>
            <person name="Knowles S."/>
            <person name="Cheng C."/>
        </authorList>
    </citation>
    <scope>NUCLEOTIDE SEQUENCE [LARGE SCALE GENOMIC DNA]</scope>
    <source>
        <strain evidence="25 38">103v</strain>
        <strain evidence="24 39">105n</strain>
        <strain evidence="23 37">114h</strain>
    </source>
</reference>
<dbReference type="Proteomes" id="UP000245735">
    <property type="component" value="Unassembled WGS sequence"/>
</dbReference>
<dbReference type="Proteomes" id="UP000245866">
    <property type="component" value="Unassembled WGS sequence"/>
</dbReference>
<reference evidence="30 47" key="19">
    <citation type="submission" date="2019-07" db="EMBL/GenBank/DDBJ databases">
        <title>Gastrointestinal microbiota of Peromyscus leucopus, the white-footed mouse.</title>
        <authorList>
            <person name="Milovic A."/>
            <person name="Bassam K."/>
            <person name="Barbour A.G."/>
        </authorList>
    </citation>
    <scope>NUCLEOTIDE SEQUENCE [LARGE SCALE GENOMIC DNA]</scope>
    <source>
        <strain evidence="30 47">LL7</strain>
    </source>
</reference>
<dbReference type="EMBL" id="WJNA01000002">
    <property type="protein sequence ID" value="MRH08107.1"/>
    <property type="molecule type" value="Genomic_DNA"/>
</dbReference>
<dbReference type="Proteomes" id="UP000316394">
    <property type="component" value="Chromosome"/>
</dbReference>
<dbReference type="Gene3D" id="1.10.1200.10">
    <property type="entry name" value="ACP-like"/>
    <property type="match status" value="1"/>
</dbReference>
<dbReference type="EMBL" id="WJMV01000006">
    <property type="protein sequence ID" value="MRG74742.1"/>
    <property type="molecule type" value="Genomic_DNA"/>
</dbReference>
<dbReference type="InterPro" id="IPR009081">
    <property type="entry name" value="PP-bd_ACP"/>
</dbReference>
<dbReference type="EMBL" id="PTLS01000032">
    <property type="protein sequence ID" value="RMX25018.1"/>
    <property type="molecule type" value="Genomic_DNA"/>
</dbReference>
<dbReference type="EMBL" id="MKQH01000014">
    <property type="protein sequence ID" value="OJI10273.1"/>
    <property type="molecule type" value="Genomic_DNA"/>
</dbReference>
<dbReference type="Proteomes" id="UP001198026">
    <property type="component" value="Unassembled WGS sequence"/>
</dbReference>
<evidence type="ECO:0000313" key="28">
    <source>
        <dbReference type="EMBL" id="PWT41287.1"/>
    </source>
</evidence>
<evidence type="ECO:0000256" key="1">
    <source>
        <dbReference type="ARBA" id="ARBA00022450"/>
    </source>
</evidence>
<reference evidence="12" key="24">
    <citation type="submission" date="2022-08" db="EMBL/GenBank/DDBJ databases">
        <authorList>
            <person name="Huang K."/>
        </authorList>
    </citation>
    <scope>NUCLEOTIDE SEQUENCE</scope>
    <source>
        <strain evidence="12">RGW1</strain>
    </source>
</reference>
<reference evidence="9 33" key="1">
    <citation type="submission" date="2014-06" db="EMBL/GenBank/DDBJ databases">
        <title>Genetic determinant of reutericyclin biosynthesis of Lactobacillus reuteri.</title>
        <authorList>
            <person name="Lin X."/>
            <person name="Duar R."/>
            <person name="Walter J."/>
            <person name="Gaenzle M."/>
        </authorList>
    </citation>
    <scope>NUCLEOTIDE SEQUENCE [LARGE SCALE GENOMIC DNA]</scope>
    <source>
        <strain evidence="9 33">LTH2584</strain>
    </source>
</reference>
<dbReference type="Proteomes" id="UP000235484">
    <property type="component" value="Unassembled WGS sequence"/>
</dbReference>
<evidence type="ECO:0000313" key="33">
    <source>
        <dbReference type="Proteomes" id="UP000027731"/>
    </source>
</evidence>
<reference evidence="21 35" key="6">
    <citation type="submission" date="2016-10" db="EMBL/GenBank/DDBJ databases">
        <title>Genome sequence of Lactobacillus reuteri 121, a source of glucan and fructan exopolysaccharides.</title>
        <authorList>
            <person name="Gangoiti J."/>
            <person name="Lammerts Van Bueren A."/>
            <person name="Dijkhuizen L."/>
        </authorList>
    </citation>
    <scope>NUCLEOTIDE SEQUENCE [LARGE SCALE GENOMIC DNA]</scope>
    <source>
        <strain evidence="21 35">121</strain>
    </source>
</reference>
<evidence type="ECO:0000313" key="15">
    <source>
        <dbReference type="EMBL" id="MRG84396.1"/>
    </source>
</evidence>
<reference evidence="8" key="2">
    <citation type="submission" date="2015-10" db="EMBL/GenBank/DDBJ databases">
        <authorList>
            <person name="Gilbert D.G."/>
        </authorList>
    </citation>
    <scope>NUCLEOTIDE SEQUENCE [LARGE SCALE GENOMIC DNA]</scope>
    <source>
        <strain evidence="8">20-2</strain>
    </source>
</reference>
<reference evidence="11" key="25">
    <citation type="submission" date="2023-02" db="EMBL/GenBank/DDBJ databases">
        <title>Complete genome sequence of Limosilactobacillus reuteri SRCM217616 isolated from Bos taurus feces.</title>
        <authorList>
            <person name="Yang H.-G."/>
            <person name="Kim J.-W."/>
            <person name="Ha G.-S."/>
            <person name="Yang H.-J."/>
            <person name="Jeong D.-Y."/>
        </authorList>
    </citation>
    <scope>NUCLEOTIDE SEQUENCE</scope>
    <source>
        <strain evidence="11">SRCM217616</strain>
    </source>
</reference>
<reference evidence="10" key="22">
    <citation type="submission" date="2021-10" db="EMBL/GenBank/DDBJ databases">
        <title>Evolutionary history and lifestyle of the vertebrate symbiont Limosilactobacillus reuteri.</title>
        <authorList>
            <person name="Zheng J."/>
            <person name="Li F."/>
            <person name="Gaenzle M."/>
            <person name="Walter J."/>
        </authorList>
    </citation>
    <scope>NUCLEOTIDE SEQUENCE</scope>
    <source>
        <strain evidence="10">GQ_1_3_1</strain>
    </source>
</reference>
<dbReference type="Proteomes" id="UP001286376">
    <property type="component" value="Unassembled WGS sequence"/>
</dbReference>
<dbReference type="EMBL" id="JAJGWB010000165">
    <property type="protein sequence ID" value="MCC4478871.1"/>
    <property type="molecule type" value="Genomic_DNA"/>
</dbReference>
<dbReference type="EMBL" id="CP041676">
    <property type="protein sequence ID" value="QDR71849.1"/>
    <property type="molecule type" value="Genomic_DNA"/>
</dbReference>
<evidence type="ECO:0000313" key="7">
    <source>
        <dbReference type="EMBL" id="AWD61654.1"/>
    </source>
</evidence>
<dbReference type="EMBL" id="QAZN01000016">
    <property type="protein sequence ID" value="PTV03324.1"/>
    <property type="molecule type" value="Genomic_DNA"/>
</dbReference>
<dbReference type="Proteomes" id="UP000244083">
    <property type="component" value="Unassembled WGS sequence"/>
</dbReference>
<evidence type="ECO:0000313" key="40">
    <source>
        <dbReference type="Proteomes" id="UP000235484"/>
    </source>
</evidence>
<evidence type="ECO:0000313" key="42">
    <source>
        <dbReference type="Proteomes" id="UP000244369"/>
    </source>
</evidence>
<dbReference type="Proteomes" id="UP000587270">
    <property type="component" value="Unassembled WGS sequence"/>
</dbReference>
<accession>A0A073JQQ2</accession>
<dbReference type="Proteomes" id="UP000430985">
    <property type="component" value="Unassembled WGS sequence"/>
</dbReference>
<evidence type="ECO:0000313" key="16">
    <source>
        <dbReference type="EMBL" id="MRG90026.1"/>
    </source>
</evidence>
<evidence type="ECO:0000313" key="50">
    <source>
        <dbReference type="Proteomes" id="UP000452188"/>
    </source>
</evidence>
<dbReference type="EMBL" id="NGPL01000009">
    <property type="protein sequence ID" value="OYS71146.1"/>
    <property type="molecule type" value="Genomic_DNA"/>
</dbReference>
<dbReference type="EMBL" id="JAQTKT010000001">
    <property type="protein sequence ID" value="MDD1382614.1"/>
    <property type="molecule type" value="Genomic_DNA"/>
</dbReference>
<reference evidence="31 46" key="12">
    <citation type="journal article" date="2018" name="J Appl Environ Microbiol">
        <title>The gut symbionts Lactobacillus reuteri R2lc and 2010 encode a polyketide synthase cluster that activates the mammalian aryl-hydrocarbon receptor.</title>
        <authorList>
            <person name="Ozcam M."/>
            <person name="Roos S."/>
            <person name="Van Pijkeren J.P."/>
        </authorList>
    </citation>
    <scope>NUCLEOTIDE SEQUENCE [LARGE SCALE GENOMIC DNA]</scope>
    <source>
        <strain evidence="31 46">R2lc</strain>
    </source>
</reference>
<evidence type="ECO:0000313" key="19">
    <source>
        <dbReference type="EMBL" id="NME22766.1"/>
    </source>
</evidence>
<evidence type="ECO:0000313" key="29">
    <source>
        <dbReference type="EMBL" id="PWT46040.1"/>
    </source>
</evidence>
<evidence type="ECO:0000313" key="49">
    <source>
        <dbReference type="Proteomes" id="UP000441557"/>
    </source>
</evidence>
<dbReference type="PATRIC" id="fig|1598.90.peg.361"/>
<evidence type="ECO:0000313" key="10">
    <source>
        <dbReference type="EMBL" id="MCC4478871.1"/>
    </source>
</evidence>
<evidence type="ECO:0000313" key="14">
    <source>
        <dbReference type="EMBL" id="MRG74742.1"/>
    </source>
</evidence>
<evidence type="ECO:0000313" key="13">
    <source>
        <dbReference type="EMBL" id="MRG69873.1"/>
    </source>
</evidence>
<dbReference type="EMBL" id="JABAFN010000040">
    <property type="protein sequence ID" value="NME22766.1"/>
    <property type="molecule type" value="Genomic_DNA"/>
</dbReference>
<evidence type="ECO:0000313" key="44">
    <source>
        <dbReference type="Proteomes" id="UP000245866"/>
    </source>
</evidence>
<evidence type="ECO:0000313" key="22">
    <source>
        <dbReference type="EMBL" id="OTA82706.1"/>
    </source>
</evidence>
<dbReference type="GO" id="GO:0070395">
    <property type="term" value="P:lipoteichoic acid biosynthetic process"/>
    <property type="evidence" value="ECO:0007669"/>
    <property type="project" value="UniProtKB-UniRule"/>
</dbReference>
<organism evidence="9 33">
    <name type="scientific">Limosilactobacillus reuteri</name>
    <name type="common">Lactobacillus reuteri</name>
    <dbReference type="NCBI Taxonomy" id="1598"/>
    <lineage>
        <taxon>Bacteria</taxon>
        <taxon>Bacillati</taxon>
        <taxon>Bacillota</taxon>
        <taxon>Bacilli</taxon>
        <taxon>Lactobacillales</taxon>
        <taxon>Lactobacillaceae</taxon>
        <taxon>Limosilactobacillus</taxon>
    </lineage>
</organism>
<dbReference type="Proteomes" id="UP000215747">
    <property type="component" value="Unassembled WGS sequence"/>
</dbReference>
<comment type="PTM">
    <text evidence="5">4'-phosphopantetheine is transferred from CoA to a specific serine of apo-DCP.</text>
</comment>
<evidence type="ECO:0000256" key="2">
    <source>
        <dbReference type="ARBA" id="ARBA00022490"/>
    </source>
</evidence>
<gene>
    <name evidence="5 7" type="primary">dltC</name>
    <name evidence="20" type="ORF">BFD03_06525</name>
    <name evidence="22" type="ORF">BHL83_01745</name>
    <name evidence="21" type="ORF">BJI45_06670</name>
    <name evidence="31" type="ORF">C5O77_07010</name>
    <name evidence="23" type="ORF">CBF96_00455</name>
    <name evidence="24" type="ORF">CBG15_05890</name>
    <name evidence="25" type="ORF">CBG21_09040</name>
    <name evidence="26" type="ORF">DB325_08075</name>
    <name evidence="28" type="ORF">DKZ22_06895</name>
    <name evidence="29" type="ORF">DKZ23_07435</name>
    <name evidence="27" type="ORF">DKZ35_05250</name>
    <name evidence="32" type="ORF">E5F87_08560</name>
    <name evidence="30" type="ORF">FOD75_01350</name>
    <name evidence="16" type="ORF">GIX76_08540</name>
    <name evidence="18" type="ORF">GIX77_09065</name>
    <name evidence="14" type="ORF">GIX79_03020</name>
    <name evidence="15" type="ORF">GIX80_08395</name>
    <name evidence="17" type="ORF">GIX81_01275</name>
    <name evidence="13" type="ORF">GIX83_08560</name>
    <name evidence="19" type="ORF">HF865_08685</name>
    <name evidence="10" type="ORF">LMB76_11795</name>
    <name evidence="9" type="ORF">LR3_09110</name>
    <name evidence="8" type="ORF">LRLP16767_LR202_02053</name>
    <name evidence="7" type="ORF">LWHH1689_0294</name>
    <name evidence="12" type="ORF">NX099_06210</name>
    <name evidence="11" type="ORF">PSQ53_06615</name>
</gene>
<evidence type="ECO:0000313" key="37">
    <source>
        <dbReference type="Proteomes" id="UP000215747"/>
    </source>
</evidence>
<evidence type="ECO:0000313" key="26">
    <source>
        <dbReference type="EMBL" id="PTV03324.1"/>
    </source>
</evidence>
<reference evidence="26" key="11">
    <citation type="journal article" date="2018" name="Genome Announc.">
        <title>Fifty-Six Draft Genome Sequences of 10 Lactobacillus Species from 22 Commercial Dietary Supplements.</title>
        <authorList>
            <person name="Gangiredla J."/>
            <person name="Barnaba T.J."/>
            <person name="Mammel M.K."/>
            <person name="Lacher D.W."/>
            <person name="Elkins C.A."/>
            <person name="Lampel K.A."/>
            <person name="Whitehouse C.A."/>
            <person name="Tartera C."/>
        </authorList>
    </citation>
    <scope>NUCLEOTIDE SEQUENCE</scope>
    <source>
        <strain evidence="26">DS12_10</strain>
    </source>
</reference>
<evidence type="ECO:0000313" key="47">
    <source>
        <dbReference type="Proteomes" id="UP000316394"/>
    </source>
</evidence>
<dbReference type="EMBL" id="JOSX01000009">
    <property type="protein sequence ID" value="KEK16222.1"/>
    <property type="molecule type" value="Genomic_DNA"/>
</dbReference>
<dbReference type="EMBL" id="QGHV01000025">
    <property type="protein sequence ID" value="PWT37464.1"/>
    <property type="molecule type" value="Genomic_DNA"/>
</dbReference>
<evidence type="ECO:0000313" key="8">
    <source>
        <dbReference type="EMBL" id="CUR42354.1"/>
    </source>
</evidence>
<dbReference type="EMBL" id="QGHT01000026">
    <property type="protein sequence ID" value="PWT41287.1"/>
    <property type="molecule type" value="Genomic_DNA"/>
</dbReference>
<evidence type="ECO:0000313" key="48">
    <source>
        <dbReference type="Proteomes" id="UP000430985"/>
    </source>
</evidence>
<dbReference type="GO" id="GO:0005737">
    <property type="term" value="C:cytoplasm"/>
    <property type="evidence" value="ECO:0007669"/>
    <property type="project" value="UniProtKB-SubCell"/>
</dbReference>
<keyword evidence="1 5" id="KW-0596">Phosphopantetheine</keyword>